<dbReference type="HAMAP" id="MF_00386">
    <property type="entry name" value="UPF0161_YidD"/>
    <property type="match status" value="1"/>
</dbReference>
<dbReference type="NCBIfam" id="TIGR00278">
    <property type="entry name" value="membrane protein insertion efficiency factor YidD"/>
    <property type="match status" value="1"/>
</dbReference>
<feature type="region of interest" description="Disordered" evidence="2">
    <location>
        <begin position="65"/>
        <end position="133"/>
    </location>
</feature>
<dbReference type="PANTHER" id="PTHR33383:SF1">
    <property type="entry name" value="MEMBRANE PROTEIN INSERTION EFFICIENCY FACTOR-RELATED"/>
    <property type="match status" value="1"/>
</dbReference>
<name>A0A542ZDU7_9ACTN</name>
<dbReference type="EMBL" id="VFOR01000002">
    <property type="protein sequence ID" value="TQL58430.1"/>
    <property type="molecule type" value="Genomic_DNA"/>
</dbReference>
<keyword evidence="4" id="KW-1185">Reference proteome</keyword>
<evidence type="ECO:0000256" key="2">
    <source>
        <dbReference type="SAM" id="MobiDB-lite"/>
    </source>
</evidence>
<feature type="compositionally biased region" description="Basic and acidic residues" evidence="2">
    <location>
        <begin position="73"/>
        <end position="90"/>
    </location>
</feature>
<dbReference type="PANTHER" id="PTHR33383">
    <property type="entry name" value="MEMBRANE PROTEIN INSERTION EFFICIENCY FACTOR-RELATED"/>
    <property type="match status" value="1"/>
</dbReference>
<organism evidence="3 4">
    <name type="scientific">Propioniferax innocua</name>
    <dbReference type="NCBI Taxonomy" id="1753"/>
    <lineage>
        <taxon>Bacteria</taxon>
        <taxon>Bacillati</taxon>
        <taxon>Actinomycetota</taxon>
        <taxon>Actinomycetes</taxon>
        <taxon>Propionibacteriales</taxon>
        <taxon>Propionibacteriaceae</taxon>
        <taxon>Propioniferax</taxon>
    </lineage>
</organism>
<protein>
    <recommendedName>
        <fullName evidence="1">Putative membrane protein insertion efficiency factor</fullName>
    </recommendedName>
</protein>
<dbReference type="SMART" id="SM01234">
    <property type="entry name" value="Haemolytic"/>
    <property type="match status" value="1"/>
</dbReference>
<feature type="compositionally biased region" description="Polar residues" evidence="2">
    <location>
        <begin position="113"/>
        <end position="133"/>
    </location>
</feature>
<evidence type="ECO:0000313" key="3">
    <source>
        <dbReference type="EMBL" id="TQL58430.1"/>
    </source>
</evidence>
<evidence type="ECO:0000313" key="4">
    <source>
        <dbReference type="Proteomes" id="UP000316196"/>
    </source>
</evidence>
<evidence type="ECO:0000256" key="1">
    <source>
        <dbReference type="HAMAP-Rule" id="MF_00386"/>
    </source>
</evidence>
<gene>
    <name evidence="3" type="ORF">FB460_2292</name>
</gene>
<keyword evidence="1" id="KW-1003">Cell membrane</keyword>
<dbReference type="OrthoDB" id="9801753at2"/>
<dbReference type="Proteomes" id="UP000316196">
    <property type="component" value="Unassembled WGS sequence"/>
</dbReference>
<dbReference type="InterPro" id="IPR002696">
    <property type="entry name" value="Membr_insert_effic_factor_YidD"/>
</dbReference>
<dbReference type="GO" id="GO:0005886">
    <property type="term" value="C:plasma membrane"/>
    <property type="evidence" value="ECO:0007669"/>
    <property type="project" value="UniProtKB-SubCell"/>
</dbReference>
<proteinExistence type="inferred from homology"/>
<accession>A0A542ZDU7</accession>
<dbReference type="AlphaFoldDB" id="A0A542ZDU7"/>
<dbReference type="RefSeq" id="WP_142094218.1">
    <property type="nucleotide sequence ID" value="NZ_BAAAMD010000002.1"/>
</dbReference>
<reference evidence="3 4" key="1">
    <citation type="submission" date="2019-06" db="EMBL/GenBank/DDBJ databases">
        <title>Sequencing the genomes of 1000 actinobacteria strains.</title>
        <authorList>
            <person name="Klenk H.-P."/>
        </authorList>
    </citation>
    <scope>NUCLEOTIDE SEQUENCE [LARGE SCALE GENOMIC DNA]</scope>
    <source>
        <strain evidence="3 4">DSM 8251</strain>
    </source>
</reference>
<comment type="function">
    <text evidence="1">Could be involved in insertion of integral membrane proteins into the membrane.</text>
</comment>
<comment type="subcellular location">
    <subcellularLocation>
        <location evidence="1">Cell membrane</location>
        <topology evidence="1">Peripheral membrane protein</topology>
        <orientation evidence="1">Cytoplasmic side</orientation>
    </subcellularLocation>
</comment>
<comment type="similarity">
    <text evidence="1">Belongs to the UPF0161 family.</text>
</comment>
<keyword evidence="1" id="KW-0472">Membrane</keyword>
<sequence length="133" mass="14875">MKYLLIGFIKLWRLLISPLYGRVCRYYPSCSQYGLDSVRVHGTIKGSWLIIKRLARCTPWHAGGYDPVPGTPEAREWAKEQQRIAEERAAFARADPPNNPETSRGDDDGIDSVITTGHTGTDASPDQENRGTN</sequence>
<dbReference type="Pfam" id="PF01809">
    <property type="entry name" value="YidD"/>
    <property type="match status" value="1"/>
</dbReference>
<comment type="caution">
    <text evidence="3">The sequence shown here is derived from an EMBL/GenBank/DDBJ whole genome shotgun (WGS) entry which is preliminary data.</text>
</comment>